<comment type="similarity">
    <text evidence="1">Belongs to the CNOT2/3/5 family.</text>
</comment>
<feature type="compositionally biased region" description="Polar residues" evidence="4">
    <location>
        <begin position="96"/>
        <end position="106"/>
    </location>
</feature>
<keyword evidence="3" id="KW-0804">Transcription</keyword>
<dbReference type="InterPro" id="IPR038635">
    <property type="entry name" value="CCR4-NOT_su2/3/5_C_sf"/>
</dbReference>
<protein>
    <submittedName>
        <fullName evidence="6">Putative not2 family protein</fullName>
    </submittedName>
</protein>
<evidence type="ECO:0000313" key="7">
    <source>
        <dbReference type="Proteomes" id="UP000053317"/>
    </source>
</evidence>
<evidence type="ECO:0000256" key="3">
    <source>
        <dbReference type="ARBA" id="ARBA00023163"/>
    </source>
</evidence>
<proteinExistence type="inferred from homology"/>
<evidence type="ECO:0000256" key="2">
    <source>
        <dbReference type="ARBA" id="ARBA00023015"/>
    </source>
</evidence>
<keyword evidence="2" id="KW-0805">Transcription regulation</keyword>
<dbReference type="OrthoDB" id="25391at2759"/>
<dbReference type="GO" id="GO:0030015">
    <property type="term" value="C:CCR4-NOT core complex"/>
    <property type="evidence" value="ECO:0007669"/>
    <property type="project" value="InterPro"/>
</dbReference>
<accession>A0A0G2EWP1</accession>
<dbReference type="Gene3D" id="2.30.30.1020">
    <property type="entry name" value="CCR4-NOT complex subunit 2/3/5, C-terminal domain"/>
    <property type="match status" value="1"/>
</dbReference>
<evidence type="ECO:0000256" key="4">
    <source>
        <dbReference type="SAM" id="MobiDB-lite"/>
    </source>
</evidence>
<feature type="domain" description="NOT2/NOT3/NOT5 C-terminal" evidence="5">
    <location>
        <begin position="331"/>
        <end position="453"/>
    </location>
</feature>
<feature type="compositionally biased region" description="Polar residues" evidence="4">
    <location>
        <begin position="191"/>
        <end position="228"/>
    </location>
</feature>
<dbReference type="Proteomes" id="UP000053317">
    <property type="component" value="Unassembled WGS sequence"/>
</dbReference>
<feature type="compositionally biased region" description="Gly residues" evidence="4">
    <location>
        <begin position="38"/>
        <end position="55"/>
    </location>
</feature>
<dbReference type="GO" id="GO:0006355">
    <property type="term" value="P:regulation of DNA-templated transcription"/>
    <property type="evidence" value="ECO:0007669"/>
    <property type="project" value="InterPro"/>
</dbReference>
<evidence type="ECO:0000259" key="5">
    <source>
        <dbReference type="Pfam" id="PF04153"/>
    </source>
</evidence>
<feature type="region of interest" description="Disordered" evidence="4">
    <location>
        <begin position="1"/>
        <end position="106"/>
    </location>
</feature>
<sequence>MNRGPGPAPLRGIPGFQTQQQSHARNAPVNTARVPNGKLGGGANWGFGLPQGGSTTGIQNVQSRSVTGTMGSFAQSLAGSQPATPLDPSEFPSLSGAPQSQTQNAGQAVWGNARLGQQFADGLDEFRHGAQGIGGQLSSGQQPQTGNIEEFPPLGRDAPSGLGGQSQERRSSLLQNSGAYGSIGSMGFSGLGQQQRNPLSNPQDRITSPASGALSSTRSPIPQGQNGTIGDKLNSIGNESGRRQDEFGTQDRGPTASREAHNAFSGSESPTIDPEDIPNYSQLSAQDKWGLPGLLAIIRHPSQDIAHLAIGHDLTGLGLDLNSQEPLHPNFATPFAPGTTARPVETDFTLPTCYSVANVQPLHERIPSFSEETLFYIFYTRPRDIMQELVADELMGRKWRYHKVERMWVTRDDTFPNPVEVEPRVSERGVYLWWDYEGWKRIRREYTLRYEDLDDRMSRQNFGQLAAMAQQMNATRT</sequence>
<dbReference type="PANTHER" id="PTHR23326">
    <property type="entry name" value="CCR4 NOT-RELATED"/>
    <property type="match status" value="1"/>
</dbReference>
<feature type="compositionally biased region" description="Polar residues" evidence="4">
    <location>
        <begin position="56"/>
        <end position="83"/>
    </location>
</feature>
<reference evidence="6 7" key="2">
    <citation type="submission" date="2015-05" db="EMBL/GenBank/DDBJ databases">
        <authorList>
            <person name="Morales-Cruz A."/>
            <person name="Amrine K.C."/>
            <person name="Cantu D."/>
        </authorList>
    </citation>
    <scope>NUCLEOTIDE SEQUENCE [LARGE SCALE GENOMIC DNA]</scope>
    <source>
        <strain evidence="6">UCRPC4</strain>
    </source>
</reference>
<dbReference type="Pfam" id="PF04153">
    <property type="entry name" value="NOT2_3_5_C"/>
    <property type="match status" value="1"/>
</dbReference>
<dbReference type="AlphaFoldDB" id="A0A0G2EWP1"/>
<evidence type="ECO:0000256" key="1">
    <source>
        <dbReference type="ARBA" id="ARBA00007682"/>
    </source>
</evidence>
<keyword evidence="7" id="KW-1185">Reference proteome</keyword>
<dbReference type="EMBL" id="LCWF01000030">
    <property type="protein sequence ID" value="KKY27057.1"/>
    <property type="molecule type" value="Genomic_DNA"/>
</dbReference>
<dbReference type="InterPro" id="IPR040168">
    <property type="entry name" value="Not2/3/5"/>
</dbReference>
<organism evidence="6 7">
    <name type="scientific">Phaeomoniella chlamydospora</name>
    <name type="common">Phaeoacremonium chlamydosporum</name>
    <dbReference type="NCBI Taxonomy" id="158046"/>
    <lineage>
        <taxon>Eukaryota</taxon>
        <taxon>Fungi</taxon>
        <taxon>Dikarya</taxon>
        <taxon>Ascomycota</taxon>
        <taxon>Pezizomycotina</taxon>
        <taxon>Eurotiomycetes</taxon>
        <taxon>Chaetothyriomycetidae</taxon>
        <taxon>Phaeomoniellales</taxon>
        <taxon>Phaeomoniellaceae</taxon>
        <taxon>Phaeomoniella</taxon>
    </lineage>
</organism>
<comment type="caution">
    <text evidence="6">The sequence shown here is derived from an EMBL/GenBank/DDBJ whole genome shotgun (WGS) entry which is preliminary data.</text>
</comment>
<gene>
    <name evidence="6" type="ORF">UCRPC4_g01282</name>
</gene>
<dbReference type="GO" id="GO:0000289">
    <property type="term" value="P:nuclear-transcribed mRNA poly(A) tail shortening"/>
    <property type="evidence" value="ECO:0007669"/>
    <property type="project" value="UniProtKB-ARBA"/>
</dbReference>
<feature type="region of interest" description="Disordered" evidence="4">
    <location>
        <begin position="128"/>
        <end position="280"/>
    </location>
</feature>
<reference evidence="6 7" key="1">
    <citation type="submission" date="2015-05" db="EMBL/GenBank/DDBJ databases">
        <title>Distinctive expansion of gene families associated with plant cell wall degradation and secondary metabolism in the genomes of grapevine trunk pathogens.</title>
        <authorList>
            <person name="Lawrence D.P."/>
            <person name="Travadon R."/>
            <person name="Rolshausen P.E."/>
            <person name="Baumgartner K."/>
        </authorList>
    </citation>
    <scope>NUCLEOTIDE SEQUENCE [LARGE SCALE GENOMIC DNA]</scope>
    <source>
        <strain evidence="6">UCRPC4</strain>
    </source>
</reference>
<name>A0A0G2EWP1_PHACM</name>
<evidence type="ECO:0000313" key="6">
    <source>
        <dbReference type="EMBL" id="KKY27057.1"/>
    </source>
</evidence>
<dbReference type="InterPro" id="IPR007282">
    <property type="entry name" value="NOT2/3/5_C"/>
</dbReference>